<organism evidence="2 3">
    <name type="scientific">Motilimonas pumila</name>
    <dbReference type="NCBI Taxonomy" id="2303987"/>
    <lineage>
        <taxon>Bacteria</taxon>
        <taxon>Pseudomonadati</taxon>
        <taxon>Pseudomonadota</taxon>
        <taxon>Gammaproteobacteria</taxon>
        <taxon>Alteromonadales</taxon>
        <taxon>Alteromonadales genera incertae sedis</taxon>
        <taxon>Motilimonas</taxon>
    </lineage>
</organism>
<dbReference type="AlphaFoldDB" id="A0A418YBG9"/>
<accession>A0A418YBG9</accession>
<dbReference type="Proteomes" id="UP000283255">
    <property type="component" value="Unassembled WGS sequence"/>
</dbReference>
<protein>
    <submittedName>
        <fullName evidence="2">Uncharacterized protein</fullName>
    </submittedName>
</protein>
<comment type="caution">
    <text evidence="2">The sequence shown here is derived from an EMBL/GenBank/DDBJ whole genome shotgun (WGS) entry which is preliminary data.</text>
</comment>
<sequence>MNQHAQQHHDTEINKPMAFKAGRTEEKGQGTKFTLSPLPLTTNLPKANTCDLFAKKRTLY</sequence>
<proteinExistence type="predicted"/>
<feature type="region of interest" description="Disordered" evidence="1">
    <location>
        <begin position="1"/>
        <end position="40"/>
    </location>
</feature>
<evidence type="ECO:0000313" key="2">
    <source>
        <dbReference type="EMBL" id="RJG41844.1"/>
    </source>
</evidence>
<keyword evidence="3" id="KW-1185">Reference proteome</keyword>
<evidence type="ECO:0000313" key="3">
    <source>
        <dbReference type="Proteomes" id="UP000283255"/>
    </source>
</evidence>
<evidence type="ECO:0000256" key="1">
    <source>
        <dbReference type="SAM" id="MobiDB-lite"/>
    </source>
</evidence>
<dbReference type="EMBL" id="QZCH01000024">
    <property type="protein sequence ID" value="RJG41844.1"/>
    <property type="molecule type" value="Genomic_DNA"/>
</dbReference>
<gene>
    <name evidence="2" type="ORF">D1Z90_15840</name>
</gene>
<reference evidence="2 3" key="1">
    <citation type="submission" date="2018-09" db="EMBL/GenBank/DDBJ databases">
        <authorList>
            <person name="Wang F."/>
        </authorList>
    </citation>
    <scope>NUCLEOTIDE SEQUENCE [LARGE SCALE GENOMIC DNA]</scope>
    <source>
        <strain evidence="2 3">PLHSC7-2</strain>
    </source>
</reference>
<name>A0A418YBG9_9GAMM</name>
<reference evidence="2 3" key="2">
    <citation type="submission" date="2019-01" db="EMBL/GenBank/DDBJ databases">
        <title>Motilimonas pumilus sp. nov., isolated from the gut of sea cucumber (Apostichopus japonicus).</title>
        <authorList>
            <person name="Wang F.-Q."/>
            <person name="Ren L.-H."/>
            <person name="Lin Y.-W."/>
            <person name="Sun G.-H."/>
            <person name="Du Z.-J."/>
            <person name="Zhao J.-X."/>
            <person name="Liu X.-J."/>
            <person name="Liu L.-J."/>
        </authorList>
    </citation>
    <scope>NUCLEOTIDE SEQUENCE [LARGE SCALE GENOMIC DNA]</scope>
    <source>
        <strain evidence="2 3">PLHSC7-2</strain>
    </source>
</reference>